<evidence type="ECO:0000313" key="2">
    <source>
        <dbReference type="EMBL" id="XDV10116.1"/>
    </source>
</evidence>
<dbReference type="SUPFAM" id="SSF88874">
    <property type="entry name" value="Receptor-binding domain of short tail fibre protein gp12"/>
    <property type="match status" value="1"/>
</dbReference>
<dbReference type="InterPro" id="IPR011083">
    <property type="entry name" value="Phage_tail_collar_dom"/>
</dbReference>
<sequence length="171" mass="18340">MDNFLGEIRLFTYGFIPNGWMICDGQTLPINQYQALYALLANRFGGNAGTTFQLPDLRYRAVVGQDYNIGLTVGTKVGSERVALTVEAMPAHRHQVMATSLAADVPQPRPNTMLGEVSGDAADIYGSVVPDQMLTSNSLSSVGGSQAHNNMQPSIGLVYCIATTGIFPSRP</sequence>
<dbReference type="RefSeq" id="WP_153827150.1">
    <property type="nucleotide sequence ID" value="NZ_CP165718.1"/>
</dbReference>
<proteinExistence type="predicted"/>
<protein>
    <submittedName>
        <fullName evidence="2">Phage tail protein</fullName>
    </submittedName>
</protein>
<accession>A0AB39XAB4</accession>
<organism evidence="2">
    <name type="scientific">Pseudidiomarina sp. PP-1MA</name>
    <dbReference type="NCBI Taxonomy" id="3237706"/>
    <lineage>
        <taxon>Bacteria</taxon>
        <taxon>Pseudomonadati</taxon>
        <taxon>Pseudomonadota</taxon>
        <taxon>Gammaproteobacteria</taxon>
        <taxon>Alteromonadales</taxon>
        <taxon>Idiomarinaceae</taxon>
        <taxon>Pseudidiomarina</taxon>
    </lineage>
</organism>
<reference evidence="2" key="1">
    <citation type="submission" date="2024-07" db="EMBL/GenBank/DDBJ databases">
        <title>Whole genome sequence of bacterial strains from algal surface.</title>
        <authorList>
            <person name="Kumar P."/>
        </authorList>
    </citation>
    <scope>NUCLEOTIDE SEQUENCE</scope>
    <source>
        <strain evidence="2">PP-1MA</strain>
    </source>
</reference>
<dbReference type="Gene3D" id="3.90.1340.10">
    <property type="entry name" value="Phage tail collar domain"/>
    <property type="match status" value="1"/>
</dbReference>
<feature type="domain" description="Phage tail collar" evidence="1">
    <location>
        <begin position="6"/>
        <end position="61"/>
    </location>
</feature>
<evidence type="ECO:0000259" key="1">
    <source>
        <dbReference type="Pfam" id="PF07484"/>
    </source>
</evidence>
<name>A0AB39XAB4_9GAMM</name>
<dbReference type="AlphaFoldDB" id="A0AB39XAB4"/>
<dbReference type="EMBL" id="CP165718">
    <property type="protein sequence ID" value="XDV10116.1"/>
    <property type="molecule type" value="Genomic_DNA"/>
</dbReference>
<dbReference type="Pfam" id="PF07484">
    <property type="entry name" value="Collar"/>
    <property type="match status" value="1"/>
</dbReference>
<gene>
    <name evidence="2" type="ORF">AB8S08_02615</name>
</gene>
<dbReference type="InterPro" id="IPR037053">
    <property type="entry name" value="Phage_tail_collar_dom_sf"/>
</dbReference>